<name>A0ACC2NAE8_9HYME</name>
<accession>A0ACC2NAE8</accession>
<dbReference type="EMBL" id="CM056744">
    <property type="protein sequence ID" value="KAJ8668135.1"/>
    <property type="molecule type" value="Genomic_DNA"/>
</dbReference>
<gene>
    <name evidence="1" type="ORF">QAD02_009798</name>
</gene>
<proteinExistence type="predicted"/>
<comment type="caution">
    <text evidence="1">The sequence shown here is derived from an EMBL/GenBank/DDBJ whole genome shotgun (WGS) entry which is preliminary data.</text>
</comment>
<evidence type="ECO:0000313" key="1">
    <source>
        <dbReference type="EMBL" id="KAJ8668135.1"/>
    </source>
</evidence>
<protein>
    <submittedName>
        <fullName evidence="1">Uncharacterized protein</fullName>
    </submittedName>
</protein>
<keyword evidence="2" id="KW-1185">Reference proteome</keyword>
<organism evidence="1 2">
    <name type="scientific">Eretmocerus hayati</name>
    <dbReference type="NCBI Taxonomy" id="131215"/>
    <lineage>
        <taxon>Eukaryota</taxon>
        <taxon>Metazoa</taxon>
        <taxon>Ecdysozoa</taxon>
        <taxon>Arthropoda</taxon>
        <taxon>Hexapoda</taxon>
        <taxon>Insecta</taxon>
        <taxon>Pterygota</taxon>
        <taxon>Neoptera</taxon>
        <taxon>Endopterygota</taxon>
        <taxon>Hymenoptera</taxon>
        <taxon>Apocrita</taxon>
        <taxon>Proctotrupomorpha</taxon>
        <taxon>Chalcidoidea</taxon>
        <taxon>Aphelinidae</taxon>
        <taxon>Aphelininae</taxon>
        <taxon>Eretmocerus</taxon>
    </lineage>
</organism>
<dbReference type="Proteomes" id="UP001239111">
    <property type="component" value="Chromosome 4"/>
</dbReference>
<sequence length="427" mass="48236">MLGLKLLEDEKKQDDVMYYERVSLMGAMDRLHAKKDEDEKFDIHVFRNVVLQMDHTKGAEMMNALASIPSIFSSSQGLRLSNIDGLLINDKVTPVFGKSGLRGRLKIQHILNNTTLETLNDVKMFYDSAIRAVASQISQKPVFAENITKSMFLSSQLENMPLYINRSLDDNLEVMPGLNVPMYTVAGEFAFTPLQPKNGYVDFCSVVHYSEKDLARIWLCIPRQQSWPICDALTDSCQLLTETGGNSRDWLPGCVTPHHHRNMVVTPSFLDAVGIKYSIITQRPGDMIYLSSRVYYQILCVSANAEESIGVGSLAWKKQISNFLSCKCPGGEVTQIRAANTSLKHDEVINSLKFIICEVPQCGKMMKRCKRDEHLKTVHGVRNPNHPQPSCIYCKAYFGSVEWLQKHIEEKHPGGYTVKRAKIRPTN</sequence>
<evidence type="ECO:0000313" key="2">
    <source>
        <dbReference type="Proteomes" id="UP001239111"/>
    </source>
</evidence>
<reference evidence="1" key="1">
    <citation type="submission" date="2023-04" db="EMBL/GenBank/DDBJ databases">
        <title>A chromosome-level genome assembly of the parasitoid wasp Eretmocerus hayati.</title>
        <authorList>
            <person name="Zhong Y."/>
            <person name="Liu S."/>
            <person name="Liu Y."/>
        </authorList>
    </citation>
    <scope>NUCLEOTIDE SEQUENCE</scope>
    <source>
        <strain evidence="1">ZJU_SS_LIU_2023</strain>
    </source>
</reference>